<dbReference type="GO" id="GO:0016627">
    <property type="term" value="F:oxidoreductase activity, acting on the CH-CH group of donors"/>
    <property type="evidence" value="ECO:0007669"/>
    <property type="project" value="InterPro"/>
</dbReference>
<gene>
    <name evidence="1" type="ORF">HQ497_04555</name>
</gene>
<dbReference type="AlphaFoldDB" id="A0A972VWZ0"/>
<organism evidence="1 2">
    <name type="scientific">SAR86 cluster bacterium</name>
    <dbReference type="NCBI Taxonomy" id="2030880"/>
    <lineage>
        <taxon>Bacteria</taxon>
        <taxon>Pseudomonadati</taxon>
        <taxon>Pseudomonadota</taxon>
        <taxon>Gammaproteobacteria</taxon>
        <taxon>SAR86 cluster</taxon>
    </lineage>
</organism>
<evidence type="ECO:0000313" key="2">
    <source>
        <dbReference type="Proteomes" id="UP000754644"/>
    </source>
</evidence>
<dbReference type="Proteomes" id="UP000754644">
    <property type="component" value="Unassembled WGS sequence"/>
</dbReference>
<proteinExistence type="predicted"/>
<sequence length="67" mass="7520">MIQAGWVYPVGRAEEVEGGYKVSGNWQVFRGSFHADMIVAGCTIYRNGEPLINANGQSEWWLMLAEK</sequence>
<comment type="caution">
    <text evidence="1">The sequence shown here is derived from an EMBL/GenBank/DDBJ whole genome shotgun (WGS) entry which is preliminary data.</text>
</comment>
<evidence type="ECO:0000313" key="1">
    <source>
        <dbReference type="EMBL" id="NQV64617.1"/>
    </source>
</evidence>
<dbReference type="EMBL" id="JABMOJ010000166">
    <property type="protein sequence ID" value="NQV64617.1"/>
    <property type="molecule type" value="Genomic_DNA"/>
</dbReference>
<dbReference type="Gene3D" id="2.40.110.10">
    <property type="entry name" value="Butyryl-CoA Dehydrogenase, subunit A, domain 2"/>
    <property type="match status" value="1"/>
</dbReference>
<name>A0A972VWZ0_9GAMM</name>
<reference evidence="1" key="1">
    <citation type="submission" date="2020-05" db="EMBL/GenBank/DDBJ databases">
        <title>Sulfur intermediates as new biogeochemical hubs in an aquatic model microbial ecosystem.</title>
        <authorList>
            <person name="Vigneron A."/>
        </authorList>
    </citation>
    <scope>NUCLEOTIDE SEQUENCE</scope>
    <source>
        <strain evidence="1">Bin.250</strain>
    </source>
</reference>
<protein>
    <submittedName>
        <fullName evidence="1">Uncharacterized protein</fullName>
    </submittedName>
</protein>
<dbReference type="InterPro" id="IPR046373">
    <property type="entry name" value="Acyl-CoA_Oxase/DH_mid-dom_sf"/>
</dbReference>
<accession>A0A972VWZ0</accession>